<feature type="chain" id="PRO_5006057137" evidence="2">
    <location>
        <begin position="33"/>
        <end position="207"/>
    </location>
</feature>
<name>A0A0P0XKT3_ORYSJ</name>
<gene>
    <name evidence="3" type="ordered locus">Os09g0310150</name>
    <name evidence="3" type="ORF">OSNPB_090310150</name>
</gene>
<feature type="compositionally biased region" description="Pro residues" evidence="1">
    <location>
        <begin position="70"/>
        <end position="87"/>
    </location>
</feature>
<keyword evidence="4" id="KW-1185">Reference proteome</keyword>
<dbReference type="EMBL" id="AP014965">
    <property type="protein sequence ID" value="BAT07383.1"/>
    <property type="molecule type" value="Genomic_DNA"/>
</dbReference>
<feature type="compositionally biased region" description="Low complexity" evidence="1">
    <location>
        <begin position="42"/>
        <end position="60"/>
    </location>
</feature>
<reference evidence="3 4" key="2">
    <citation type="journal article" date="2013" name="Plant Cell Physiol.">
        <title>Rice Annotation Project Database (RAP-DB): an integrative and interactive database for rice genomics.</title>
        <authorList>
            <person name="Sakai H."/>
            <person name="Lee S.S."/>
            <person name="Tanaka T."/>
            <person name="Numa H."/>
            <person name="Kim J."/>
            <person name="Kawahara Y."/>
            <person name="Wakimoto H."/>
            <person name="Yang C.C."/>
            <person name="Iwamoto M."/>
            <person name="Abe T."/>
            <person name="Yamada Y."/>
            <person name="Muto A."/>
            <person name="Inokuchi H."/>
            <person name="Ikemura T."/>
            <person name="Matsumoto T."/>
            <person name="Sasaki T."/>
            <person name="Itoh T."/>
        </authorList>
    </citation>
    <scope>NUCLEOTIDE SEQUENCE [LARGE SCALE GENOMIC DNA]</scope>
    <source>
        <strain evidence="4">cv. Nipponbare</strain>
    </source>
</reference>
<dbReference type="Proteomes" id="UP000059680">
    <property type="component" value="Chromosome 9"/>
</dbReference>
<evidence type="ECO:0000256" key="1">
    <source>
        <dbReference type="SAM" id="MobiDB-lite"/>
    </source>
</evidence>
<protein>
    <submittedName>
        <fullName evidence="3">Os09g0310150 protein</fullName>
    </submittedName>
</protein>
<reference evidence="4" key="1">
    <citation type="journal article" date="2005" name="Nature">
        <title>The map-based sequence of the rice genome.</title>
        <authorList>
            <consortium name="International rice genome sequencing project (IRGSP)"/>
            <person name="Matsumoto T."/>
            <person name="Wu J."/>
            <person name="Kanamori H."/>
            <person name="Katayose Y."/>
            <person name="Fujisawa M."/>
            <person name="Namiki N."/>
            <person name="Mizuno H."/>
            <person name="Yamamoto K."/>
            <person name="Antonio B.A."/>
            <person name="Baba T."/>
            <person name="Sakata K."/>
            <person name="Nagamura Y."/>
            <person name="Aoki H."/>
            <person name="Arikawa K."/>
            <person name="Arita K."/>
            <person name="Bito T."/>
            <person name="Chiden Y."/>
            <person name="Fujitsuka N."/>
            <person name="Fukunaka R."/>
            <person name="Hamada M."/>
            <person name="Harada C."/>
            <person name="Hayashi A."/>
            <person name="Hijishita S."/>
            <person name="Honda M."/>
            <person name="Hosokawa S."/>
            <person name="Ichikawa Y."/>
            <person name="Idonuma A."/>
            <person name="Iijima M."/>
            <person name="Ikeda M."/>
            <person name="Ikeno M."/>
            <person name="Ito K."/>
            <person name="Ito S."/>
            <person name="Ito T."/>
            <person name="Ito Y."/>
            <person name="Ito Y."/>
            <person name="Iwabuchi A."/>
            <person name="Kamiya K."/>
            <person name="Karasawa W."/>
            <person name="Kurita K."/>
            <person name="Katagiri S."/>
            <person name="Kikuta A."/>
            <person name="Kobayashi H."/>
            <person name="Kobayashi N."/>
            <person name="Machita K."/>
            <person name="Maehara T."/>
            <person name="Masukawa M."/>
            <person name="Mizubayashi T."/>
            <person name="Mukai Y."/>
            <person name="Nagasaki H."/>
            <person name="Nagata Y."/>
            <person name="Naito S."/>
            <person name="Nakashima M."/>
            <person name="Nakama Y."/>
            <person name="Nakamichi Y."/>
            <person name="Nakamura M."/>
            <person name="Meguro A."/>
            <person name="Negishi M."/>
            <person name="Ohta I."/>
            <person name="Ohta T."/>
            <person name="Okamoto M."/>
            <person name="Ono N."/>
            <person name="Saji S."/>
            <person name="Sakaguchi M."/>
            <person name="Sakai K."/>
            <person name="Shibata M."/>
            <person name="Shimokawa T."/>
            <person name="Song J."/>
            <person name="Takazaki Y."/>
            <person name="Terasawa K."/>
            <person name="Tsugane M."/>
            <person name="Tsuji K."/>
            <person name="Ueda S."/>
            <person name="Waki K."/>
            <person name="Yamagata H."/>
            <person name="Yamamoto M."/>
            <person name="Yamamoto S."/>
            <person name="Yamane H."/>
            <person name="Yoshiki S."/>
            <person name="Yoshihara R."/>
            <person name="Yukawa K."/>
            <person name="Zhong H."/>
            <person name="Yano M."/>
            <person name="Yuan Q."/>
            <person name="Ouyang S."/>
            <person name="Liu J."/>
            <person name="Jones K.M."/>
            <person name="Gansberger K."/>
            <person name="Moffat K."/>
            <person name="Hill J."/>
            <person name="Bera J."/>
            <person name="Fadrosh D."/>
            <person name="Jin S."/>
            <person name="Johri S."/>
            <person name="Kim M."/>
            <person name="Overton L."/>
            <person name="Reardon M."/>
            <person name="Tsitrin T."/>
            <person name="Vuong H."/>
            <person name="Weaver B."/>
            <person name="Ciecko A."/>
            <person name="Tallon L."/>
            <person name="Jackson J."/>
            <person name="Pai G."/>
            <person name="Aken S.V."/>
            <person name="Utterback T."/>
            <person name="Reidmuller S."/>
            <person name="Feldblyum T."/>
            <person name="Hsiao J."/>
            <person name="Zismann V."/>
            <person name="Iobst S."/>
            <person name="de Vazeille A.R."/>
            <person name="Buell C.R."/>
            <person name="Ying K."/>
            <person name="Li Y."/>
            <person name="Lu T."/>
            <person name="Huang Y."/>
            <person name="Zhao Q."/>
            <person name="Feng Q."/>
            <person name="Zhang L."/>
            <person name="Zhu J."/>
            <person name="Weng Q."/>
            <person name="Mu J."/>
            <person name="Lu Y."/>
            <person name="Fan D."/>
            <person name="Liu Y."/>
            <person name="Guan J."/>
            <person name="Zhang Y."/>
            <person name="Yu S."/>
            <person name="Liu X."/>
            <person name="Zhang Y."/>
            <person name="Hong G."/>
            <person name="Han B."/>
            <person name="Choisne N."/>
            <person name="Demange N."/>
            <person name="Orjeda G."/>
            <person name="Samain S."/>
            <person name="Cattolico L."/>
            <person name="Pelletier E."/>
            <person name="Couloux A."/>
            <person name="Segurens B."/>
            <person name="Wincker P."/>
            <person name="D'Hont A."/>
            <person name="Scarpelli C."/>
            <person name="Weissenbach J."/>
            <person name="Salanoubat M."/>
            <person name="Quetier F."/>
            <person name="Yu Y."/>
            <person name="Kim H.R."/>
            <person name="Rambo T."/>
            <person name="Currie J."/>
            <person name="Collura K."/>
            <person name="Luo M."/>
            <person name="Yang T."/>
            <person name="Ammiraju J.S.S."/>
            <person name="Engler F."/>
            <person name="Soderlund C."/>
            <person name="Wing R.A."/>
            <person name="Palmer L.E."/>
            <person name="de la Bastide M."/>
            <person name="Spiegel L."/>
            <person name="Nascimento L."/>
            <person name="Zutavern T."/>
            <person name="O'Shaughnessy A."/>
            <person name="Dike S."/>
            <person name="Dedhia N."/>
            <person name="Preston R."/>
            <person name="Balija V."/>
            <person name="McCombie W.R."/>
            <person name="Chow T."/>
            <person name="Chen H."/>
            <person name="Chung M."/>
            <person name="Chen C."/>
            <person name="Shaw J."/>
            <person name="Wu H."/>
            <person name="Hsiao K."/>
            <person name="Chao Y."/>
            <person name="Chu M."/>
            <person name="Cheng C."/>
            <person name="Hour A."/>
            <person name="Lee P."/>
            <person name="Lin S."/>
            <person name="Lin Y."/>
            <person name="Liou J."/>
            <person name="Liu S."/>
            <person name="Hsing Y."/>
            <person name="Raghuvanshi S."/>
            <person name="Mohanty A."/>
            <person name="Bharti A.K."/>
            <person name="Gaur A."/>
            <person name="Gupta V."/>
            <person name="Kumar D."/>
            <person name="Ravi V."/>
            <person name="Vij S."/>
            <person name="Kapur A."/>
            <person name="Khurana P."/>
            <person name="Khurana P."/>
            <person name="Khurana J.P."/>
            <person name="Tyagi A.K."/>
            <person name="Gaikwad K."/>
            <person name="Singh A."/>
            <person name="Dalal V."/>
            <person name="Srivastava S."/>
            <person name="Dixit A."/>
            <person name="Pal A.K."/>
            <person name="Ghazi I.A."/>
            <person name="Yadav M."/>
            <person name="Pandit A."/>
            <person name="Bhargava A."/>
            <person name="Sureshbabu K."/>
            <person name="Batra K."/>
            <person name="Sharma T.R."/>
            <person name="Mohapatra T."/>
            <person name="Singh N.K."/>
            <person name="Messing J."/>
            <person name="Nelson A.B."/>
            <person name="Fuks G."/>
            <person name="Kavchok S."/>
            <person name="Keizer G."/>
            <person name="Linton E."/>
            <person name="Llaca V."/>
            <person name="Song R."/>
            <person name="Tanyolac B."/>
            <person name="Young S."/>
            <person name="Ho-Il K."/>
            <person name="Hahn J.H."/>
            <person name="Sangsakoo G."/>
            <person name="Vanavichit A."/>
            <person name="de Mattos Luiz.A.T."/>
            <person name="Zimmer P.D."/>
            <person name="Malone G."/>
            <person name="Dellagostin O."/>
            <person name="de Oliveira A.C."/>
            <person name="Bevan M."/>
            <person name="Bancroft I."/>
            <person name="Minx P."/>
            <person name="Cordum H."/>
            <person name="Wilson R."/>
            <person name="Cheng Z."/>
            <person name="Jin W."/>
            <person name="Jiang J."/>
            <person name="Leong S.A."/>
            <person name="Iwama H."/>
            <person name="Gojobori T."/>
            <person name="Itoh T."/>
            <person name="Niimura Y."/>
            <person name="Fujii Y."/>
            <person name="Habara T."/>
            <person name="Sakai H."/>
            <person name="Sato Y."/>
            <person name="Wilson G."/>
            <person name="Kumar K."/>
            <person name="McCouch S."/>
            <person name="Juretic N."/>
            <person name="Hoen D."/>
            <person name="Wright S."/>
            <person name="Bruskiewich R."/>
            <person name="Bureau T."/>
            <person name="Miyao A."/>
            <person name="Hirochika H."/>
            <person name="Nishikawa T."/>
            <person name="Kadowaki K."/>
            <person name="Sugiura M."/>
            <person name="Burr B."/>
            <person name="Sasaki T."/>
        </authorList>
    </citation>
    <scope>NUCLEOTIDE SEQUENCE [LARGE SCALE GENOMIC DNA]</scope>
    <source>
        <strain evidence="4">cv. Nipponbare</strain>
    </source>
</reference>
<feature type="region of interest" description="Disordered" evidence="1">
    <location>
        <begin position="159"/>
        <end position="207"/>
    </location>
</feature>
<dbReference type="PaxDb" id="39947-A0A0P0XKT3"/>
<reference evidence="3 4" key="3">
    <citation type="journal article" date="2013" name="Rice">
        <title>Improvement of the Oryza sativa Nipponbare reference genome using next generation sequence and optical map data.</title>
        <authorList>
            <person name="Kawahara Y."/>
            <person name="de la Bastide M."/>
            <person name="Hamilton J.P."/>
            <person name="Kanamori H."/>
            <person name="McCombie W.R."/>
            <person name="Ouyang S."/>
            <person name="Schwartz D.C."/>
            <person name="Tanaka T."/>
            <person name="Wu J."/>
            <person name="Zhou S."/>
            <person name="Childs K.L."/>
            <person name="Davidson R.M."/>
            <person name="Lin H."/>
            <person name="Quesada-Ocampo L."/>
            <person name="Vaillancourt B."/>
            <person name="Sakai H."/>
            <person name="Lee S.S."/>
            <person name="Kim J."/>
            <person name="Numa H."/>
            <person name="Itoh T."/>
            <person name="Buell C.R."/>
            <person name="Matsumoto T."/>
        </authorList>
    </citation>
    <scope>NUCLEOTIDE SEQUENCE [LARGE SCALE GENOMIC DNA]</scope>
    <source>
        <strain evidence="4">cv. Nipponbare</strain>
    </source>
</reference>
<dbReference type="AlphaFoldDB" id="A0A0P0XKT3"/>
<evidence type="ECO:0000313" key="4">
    <source>
        <dbReference type="Proteomes" id="UP000059680"/>
    </source>
</evidence>
<feature type="region of interest" description="Disordered" evidence="1">
    <location>
        <begin position="126"/>
        <end position="146"/>
    </location>
</feature>
<dbReference type="InParanoid" id="A0A0P0XKT3"/>
<accession>A0A0P0XKT3</accession>
<keyword evidence="2" id="KW-0732">Signal</keyword>
<evidence type="ECO:0000256" key="2">
    <source>
        <dbReference type="SAM" id="SignalP"/>
    </source>
</evidence>
<organism evidence="3 4">
    <name type="scientific">Oryza sativa subsp. japonica</name>
    <name type="common">Rice</name>
    <dbReference type="NCBI Taxonomy" id="39947"/>
    <lineage>
        <taxon>Eukaryota</taxon>
        <taxon>Viridiplantae</taxon>
        <taxon>Streptophyta</taxon>
        <taxon>Embryophyta</taxon>
        <taxon>Tracheophyta</taxon>
        <taxon>Spermatophyta</taxon>
        <taxon>Magnoliopsida</taxon>
        <taxon>Liliopsida</taxon>
        <taxon>Poales</taxon>
        <taxon>Poaceae</taxon>
        <taxon>BOP clade</taxon>
        <taxon>Oryzoideae</taxon>
        <taxon>Oryzeae</taxon>
        <taxon>Oryzinae</taxon>
        <taxon>Oryza</taxon>
        <taxon>Oryza sativa</taxon>
    </lineage>
</organism>
<sequence length="207" mass="21568">MLATTTAAAAGATGPVAMALLVWLEEVVGVGGRPAMLTGADSARAAPSTSPAPSTRPAPSGGAGSWHLRAPPPPRVTPIRPLLPPPHAASTARTWRTKRAHLCRASPCSRDHRVTPALRPVQLLHAASARSDSPVPPPPPSVTRRRRQGSRCWCRCSAGAPPARPTHTCLCSSGTGEDGRRGGSLGLDFDNNGDGHRRPTPLGLRWV</sequence>
<proteinExistence type="predicted"/>
<feature type="signal peptide" evidence="2">
    <location>
        <begin position="1"/>
        <end position="32"/>
    </location>
</feature>
<feature type="region of interest" description="Disordered" evidence="1">
    <location>
        <begin position="41"/>
        <end position="95"/>
    </location>
</feature>
<evidence type="ECO:0000313" key="3">
    <source>
        <dbReference type="EMBL" id="BAT07383.1"/>
    </source>
</evidence>